<dbReference type="RefSeq" id="WP_039713401.1">
    <property type="nucleotide sequence ID" value="NZ_JTJC03000003.1"/>
</dbReference>
<proteinExistence type="predicted"/>
<sequence>MFGSIKKILSGIVSFFLGFFSSKKSLEGKPNKPRKGNGYFLELEETEVPKELKAAAKSIASATNEVKAKASELVTAVTTKESESNAKAEPAKAEPAKAEKVKTADAVAPAKAETAKAEAPTKKQPPKVEVELVQTAEGVKAQVVKPTKPVKAVADSNGKAASTFAPNYLMPSASNSRRRPGANMNSFLDMARQVKTPG</sequence>
<feature type="compositionally biased region" description="Basic and acidic residues" evidence="1">
    <location>
        <begin position="80"/>
        <end position="103"/>
    </location>
</feature>
<accession>A0A9X5E5P9</accession>
<feature type="region of interest" description="Disordered" evidence="1">
    <location>
        <begin position="162"/>
        <end position="198"/>
    </location>
</feature>
<dbReference type="OrthoDB" id="468587at2"/>
<dbReference type="AlphaFoldDB" id="A0A9X5E5P9"/>
<comment type="caution">
    <text evidence="2">The sequence shown here is derived from an EMBL/GenBank/DDBJ whole genome shotgun (WGS) entry which is preliminary data.</text>
</comment>
<evidence type="ECO:0000313" key="3">
    <source>
        <dbReference type="Proteomes" id="UP000031532"/>
    </source>
</evidence>
<evidence type="ECO:0000313" key="2">
    <source>
        <dbReference type="EMBL" id="NHC35619.1"/>
    </source>
</evidence>
<evidence type="ECO:0000256" key="1">
    <source>
        <dbReference type="SAM" id="MobiDB-lite"/>
    </source>
</evidence>
<protein>
    <submittedName>
        <fullName evidence="2">Uncharacterized protein</fullName>
    </submittedName>
</protein>
<gene>
    <name evidence="2" type="ORF">QH73_0013260</name>
</gene>
<organism evidence="2 3">
    <name type="scientific">Scytonema millei VB511283</name>
    <dbReference type="NCBI Taxonomy" id="1245923"/>
    <lineage>
        <taxon>Bacteria</taxon>
        <taxon>Bacillati</taxon>
        <taxon>Cyanobacteriota</taxon>
        <taxon>Cyanophyceae</taxon>
        <taxon>Nostocales</taxon>
        <taxon>Scytonemataceae</taxon>
        <taxon>Scytonema</taxon>
    </lineage>
</organism>
<dbReference type="Proteomes" id="UP000031532">
    <property type="component" value="Unassembled WGS sequence"/>
</dbReference>
<feature type="compositionally biased region" description="Basic and acidic residues" evidence="1">
    <location>
        <begin position="113"/>
        <end position="126"/>
    </location>
</feature>
<reference evidence="2 3" key="1">
    <citation type="journal article" date="2015" name="Genome Announc.">
        <title>Draft Genome Sequence of the Terrestrial Cyanobacterium Scytonema millei VB511283, Isolated from Eastern India.</title>
        <authorList>
            <person name="Sen D."/>
            <person name="Chandrababunaidu M.M."/>
            <person name="Singh D."/>
            <person name="Sanghi N."/>
            <person name="Ghorai A."/>
            <person name="Mishra G.P."/>
            <person name="Madduluri M."/>
            <person name="Adhikary S.P."/>
            <person name="Tripathy S."/>
        </authorList>
    </citation>
    <scope>NUCLEOTIDE SEQUENCE [LARGE SCALE GENOMIC DNA]</scope>
    <source>
        <strain evidence="2 3">VB511283</strain>
    </source>
</reference>
<keyword evidence="3" id="KW-1185">Reference proteome</keyword>
<dbReference type="EMBL" id="JTJC03000003">
    <property type="protein sequence ID" value="NHC35619.1"/>
    <property type="molecule type" value="Genomic_DNA"/>
</dbReference>
<feature type="region of interest" description="Disordered" evidence="1">
    <location>
        <begin position="77"/>
        <end position="126"/>
    </location>
</feature>
<name>A0A9X5E5P9_9CYAN</name>